<dbReference type="RefSeq" id="WP_295368037.1">
    <property type="nucleotide sequence ID" value="NZ_DYUC01000020.1"/>
</dbReference>
<keyword evidence="6 7" id="KW-0030">Aminoacyl-tRNA synthetase</keyword>
<feature type="domain" description="Glutamyl/glutaminyl-tRNA synthetase class Ib catalytic" evidence="9">
    <location>
        <begin position="5"/>
        <end position="260"/>
    </location>
</feature>
<dbReference type="HAMAP" id="MF_01428">
    <property type="entry name" value="Glu_Q_tRNA_synth"/>
    <property type="match status" value="1"/>
</dbReference>
<evidence type="ECO:0000259" key="9">
    <source>
        <dbReference type="Pfam" id="PF00749"/>
    </source>
</evidence>
<reference evidence="10" key="1">
    <citation type="journal article" date="2021" name="PeerJ">
        <title>Extensive microbial diversity within the chicken gut microbiome revealed by metagenomics and culture.</title>
        <authorList>
            <person name="Gilroy R."/>
            <person name="Ravi A."/>
            <person name="Getino M."/>
            <person name="Pursley I."/>
            <person name="Horton D.L."/>
            <person name="Alikhan N.F."/>
            <person name="Baker D."/>
            <person name="Gharbi K."/>
            <person name="Hall N."/>
            <person name="Watson M."/>
            <person name="Adriaenssens E.M."/>
            <person name="Foster-Nyarko E."/>
            <person name="Jarju S."/>
            <person name="Secka A."/>
            <person name="Antonio M."/>
            <person name="Oren A."/>
            <person name="Chaudhuri R.R."/>
            <person name="La Ragione R."/>
            <person name="Hildebrand F."/>
            <person name="Pallen M.J."/>
        </authorList>
    </citation>
    <scope>NUCLEOTIDE SEQUENCE</scope>
    <source>
        <strain evidence="10">CHK179-5677</strain>
    </source>
</reference>
<feature type="binding site" evidence="7">
    <location>
        <begin position="9"/>
        <end position="13"/>
    </location>
    <ligand>
        <name>L-glutamate</name>
        <dbReference type="ChEBI" id="CHEBI:29985"/>
    </ligand>
</feature>
<comment type="caution">
    <text evidence="10">The sequence shown here is derived from an EMBL/GenBank/DDBJ whole genome shotgun (WGS) entry which is preliminary data.</text>
</comment>
<evidence type="ECO:0000256" key="5">
    <source>
        <dbReference type="ARBA" id="ARBA00022840"/>
    </source>
</evidence>
<dbReference type="Pfam" id="PF00749">
    <property type="entry name" value="tRNA-synt_1c"/>
    <property type="match status" value="1"/>
</dbReference>
<keyword evidence="5 7" id="KW-0067">ATP-binding</keyword>
<dbReference type="InterPro" id="IPR020058">
    <property type="entry name" value="Glu/Gln-tRNA-synth_Ib_cat-dom"/>
</dbReference>
<reference evidence="10" key="2">
    <citation type="submission" date="2021-09" db="EMBL/GenBank/DDBJ databases">
        <authorList>
            <person name="Gilroy R."/>
        </authorList>
    </citation>
    <scope>NUCLEOTIDE SEQUENCE</scope>
    <source>
        <strain evidence="10">CHK179-5677</strain>
    </source>
</reference>
<protein>
    <recommendedName>
        <fullName evidence="7">Glutamyl-Q tRNA(Asp) synthetase</fullName>
        <shortName evidence="7">Glu-Q-RSs</shortName>
        <ecNumber evidence="7">6.1.1.-</ecNumber>
    </recommendedName>
</protein>
<keyword evidence="2 7" id="KW-0479">Metal-binding</keyword>
<evidence type="ECO:0000256" key="3">
    <source>
        <dbReference type="ARBA" id="ARBA00022741"/>
    </source>
</evidence>
<evidence type="ECO:0000256" key="8">
    <source>
        <dbReference type="RuleBase" id="RU363037"/>
    </source>
</evidence>
<dbReference type="GO" id="GO:0005524">
    <property type="term" value="F:ATP binding"/>
    <property type="evidence" value="ECO:0007669"/>
    <property type="project" value="UniProtKB-KW"/>
</dbReference>
<proteinExistence type="inferred from homology"/>
<dbReference type="NCBIfam" id="NF004315">
    <property type="entry name" value="PRK05710.1-4"/>
    <property type="match status" value="1"/>
</dbReference>
<keyword evidence="3 7" id="KW-0547">Nucleotide-binding</keyword>
<evidence type="ECO:0000256" key="6">
    <source>
        <dbReference type="ARBA" id="ARBA00023146"/>
    </source>
</evidence>
<dbReference type="InterPro" id="IPR014729">
    <property type="entry name" value="Rossmann-like_a/b/a_fold"/>
</dbReference>
<dbReference type="InterPro" id="IPR049940">
    <property type="entry name" value="GluQ/Sye"/>
</dbReference>
<feature type="binding site" evidence="7">
    <location>
        <position position="111"/>
    </location>
    <ligand>
        <name>Zn(2+)</name>
        <dbReference type="ChEBI" id="CHEBI:29105"/>
    </ligand>
</feature>
<keyword evidence="4 7" id="KW-0862">Zinc</keyword>
<feature type="binding site" evidence="7">
    <location>
        <position position="109"/>
    </location>
    <ligand>
        <name>Zn(2+)</name>
        <dbReference type="ChEBI" id="CHEBI:29105"/>
    </ligand>
</feature>
<dbReference type="GO" id="GO:0006424">
    <property type="term" value="P:glutamyl-tRNA aminoacylation"/>
    <property type="evidence" value="ECO:0007669"/>
    <property type="project" value="InterPro"/>
</dbReference>
<feature type="binding site" evidence="7">
    <location>
        <position position="214"/>
    </location>
    <ligand>
        <name>L-glutamate</name>
        <dbReference type="ChEBI" id="CHEBI:29985"/>
    </ligand>
</feature>
<dbReference type="NCBIfam" id="NF004314">
    <property type="entry name" value="PRK05710.1-3"/>
    <property type="match status" value="1"/>
</dbReference>
<feature type="short sequence motif" description="'KMSKS' region" evidence="7">
    <location>
        <begin position="252"/>
        <end position="256"/>
    </location>
</feature>
<evidence type="ECO:0000256" key="2">
    <source>
        <dbReference type="ARBA" id="ARBA00022723"/>
    </source>
</evidence>
<dbReference type="SUPFAM" id="SSF52374">
    <property type="entry name" value="Nucleotidylyl transferase"/>
    <property type="match status" value="1"/>
</dbReference>
<dbReference type="PRINTS" id="PR00987">
    <property type="entry name" value="TRNASYNTHGLU"/>
</dbReference>
<dbReference type="Proteomes" id="UP000760668">
    <property type="component" value="Unassembled WGS sequence"/>
</dbReference>
<dbReference type="AlphaFoldDB" id="A0A921MJR8"/>
<feature type="binding site" evidence="7">
    <location>
        <position position="255"/>
    </location>
    <ligand>
        <name>ATP</name>
        <dbReference type="ChEBI" id="CHEBI:30616"/>
    </ligand>
</feature>
<keyword evidence="1 7" id="KW-0436">Ligase</keyword>
<dbReference type="GO" id="GO:0006400">
    <property type="term" value="P:tRNA modification"/>
    <property type="evidence" value="ECO:0007669"/>
    <property type="project" value="InterPro"/>
</dbReference>
<organism evidence="10 11">
    <name type="scientific">Pseudoflavonifractor capillosus</name>
    <dbReference type="NCBI Taxonomy" id="106588"/>
    <lineage>
        <taxon>Bacteria</taxon>
        <taxon>Bacillati</taxon>
        <taxon>Bacillota</taxon>
        <taxon>Clostridia</taxon>
        <taxon>Eubacteriales</taxon>
        <taxon>Oscillospiraceae</taxon>
        <taxon>Pseudoflavonifractor</taxon>
    </lineage>
</organism>
<name>A0A921MJR8_9FIRM</name>
<dbReference type="InterPro" id="IPR001412">
    <property type="entry name" value="aa-tRNA-synth_I_CS"/>
</dbReference>
<keyword evidence="8" id="KW-0648">Protein biosynthesis</keyword>
<evidence type="ECO:0000256" key="7">
    <source>
        <dbReference type="HAMAP-Rule" id="MF_01428"/>
    </source>
</evidence>
<comment type="function">
    <text evidence="7">Catalyzes the tRNA-independent activation of glutamate in presence of ATP and the subsequent transfer of glutamate onto a tRNA(Asp). Glutamate is transferred on the 2-amino-5-(4,5-dihydroxy-2-cyclopenten-1-yl) moiety of the queuosine in the wobble position of the QUC anticodon.</text>
</comment>
<evidence type="ECO:0000313" key="11">
    <source>
        <dbReference type="Proteomes" id="UP000760668"/>
    </source>
</evidence>
<accession>A0A921MJR8</accession>
<dbReference type="NCBIfam" id="TIGR03838">
    <property type="entry name" value="queuosine_YadB"/>
    <property type="match status" value="1"/>
</dbReference>
<dbReference type="GO" id="GO:0008270">
    <property type="term" value="F:zinc ion binding"/>
    <property type="evidence" value="ECO:0007669"/>
    <property type="project" value="UniProtKB-UniRule"/>
</dbReference>
<dbReference type="InterPro" id="IPR022380">
    <property type="entry name" value="Glu-Q_tRNA(Asp)_Synthase"/>
</dbReference>
<dbReference type="GO" id="GO:0004818">
    <property type="term" value="F:glutamate-tRNA ligase activity"/>
    <property type="evidence" value="ECO:0007669"/>
    <property type="project" value="TreeGrafter"/>
</dbReference>
<dbReference type="EC" id="6.1.1.-" evidence="7"/>
<evidence type="ECO:0000256" key="1">
    <source>
        <dbReference type="ARBA" id="ARBA00022598"/>
    </source>
</evidence>
<dbReference type="PANTHER" id="PTHR43311:SF1">
    <property type="entry name" value="GLUTAMYL-Q TRNA(ASP) SYNTHETASE"/>
    <property type="match status" value="1"/>
</dbReference>
<dbReference type="GO" id="GO:0005829">
    <property type="term" value="C:cytosol"/>
    <property type="evidence" value="ECO:0007669"/>
    <property type="project" value="TreeGrafter"/>
</dbReference>
<feature type="binding site" evidence="7">
    <location>
        <position position="196"/>
    </location>
    <ligand>
        <name>L-glutamate</name>
        <dbReference type="ChEBI" id="CHEBI:29985"/>
    </ligand>
</feature>
<dbReference type="PROSITE" id="PS00178">
    <property type="entry name" value="AA_TRNA_LIGASE_I"/>
    <property type="match status" value="1"/>
</dbReference>
<dbReference type="PANTHER" id="PTHR43311">
    <property type="entry name" value="GLUTAMATE--TRNA LIGASE"/>
    <property type="match status" value="1"/>
</dbReference>
<comment type="similarity">
    <text evidence="7">Belongs to the class-I aminoacyl-tRNA synthetase family. GluQ subfamily.</text>
</comment>
<comment type="cofactor">
    <cofactor evidence="7">
        <name>Zn(2+)</name>
        <dbReference type="ChEBI" id="CHEBI:29105"/>
    </cofactor>
    <text evidence="7">Binds 1 zinc ion per subunit.</text>
</comment>
<feature type="short sequence motif" description="'HIGH' region" evidence="7">
    <location>
        <begin position="12"/>
        <end position="22"/>
    </location>
</feature>
<dbReference type="Gene3D" id="3.40.50.620">
    <property type="entry name" value="HUPs"/>
    <property type="match status" value="1"/>
</dbReference>
<sequence>MNGQKIRGRFAPSPSGRMHLGNLFSALLAWLSVRSAGGVLVLRMEDLDPDRCRPEYAAQLAEDLLWLGLDWDEGYGKGGPDGPYLQSERTEQYAAAFNRLEEMGLVYPCYCTRAERLAASAPHRSDGQAVYGGRCRDLTAEERSALEAAGRRPAWRLKVPDEVWAVEDGHMGRYGENLLRDCGDFIIRRSDGVYAYQLAVVADDGAMGINQVVRGMDLLSSAPRQCYLYHLLGLEPPEFRHVPLLLAEDGRRLSKRDRDLDMGALRARWTPEELAGRLAMLAGLQTGPEPVTPAALAEDFSWTRVPRTDIVVPGGLFEK</sequence>
<evidence type="ECO:0000256" key="4">
    <source>
        <dbReference type="ARBA" id="ARBA00022833"/>
    </source>
</evidence>
<evidence type="ECO:0000313" key="10">
    <source>
        <dbReference type="EMBL" id="HJG85859.1"/>
    </source>
</evidence>
<feature type="binding site" evidence="7">
    <location>
        <position position="135"/>
    </location>
    <ligand>
        <name>Zn(2+)</name>
        <dbReference type="ChEBI" id="CHEBI:29105"/>
    </ligand>
</feature>
<gene>
    <name evidence="10" type="primary">gluQRS</name>
    <name evidence="7" type="synonym">gluQ</name>
    <name evidence="10" type="ORF">K8V01_02340</name>
</gene>
<dbReference type="EMBL" id="DYUC01000020">
    <property type="protein sequence ID" value="HJG85859.1"/>
    <property type="molecule type" value="Genomic_DNA"/>
</dbReference>
<feature type="binding site" evidence="7">
    <location>
        <position position="45"/>
    </location>
    <ligand>
        <name>L-glutamate</name>
        <dbReference type="ChEBI" id="CHEBI:29985"/>
    </ligand>
</feature>
<feature type="binding site" evidence="7">
    <location>
        <position position="131"/>
    </location>
    <ligand>
        <name>Zn(2+)</name>
        <dbReference type="ChEBI" id="CHEBI:29105"/>
    </ligand>
</feature>
<dbReference type="InterPro" id="IPR000924">
    <property type="entry name" value="Glu/Gln-tRNA-synth"/>
</dbReference>